<dbReference type="InterPro" id="IPR028081">
    <property type="entry name" value="Leu-bd"/>
</dbReference>
<keyword evidence="1" id="KW-0732">Signal</keyword>
<proteinExistence type="predicted"/>
<organism evidence="3">
    <name type="scientific">Candidatus Methanophaga sp. ANME-1 ERB7</name>
    <dbReference type="NCBI Taxonomy" id="2759913"/>
    <lineage>
        <taxon>Archaea</taxon>
        <taxon>Methanobacteriati</taxon>
        <taxon>Methanobacteriota</taxon>
        <taxon>Stenosarchaea group</taxon>
        <taxon>Methanomicrobia</taxon>
        <taxon>Candidatus Methanophagales</taxon>
        <taxon>Candidatus Methanophagaceae</taxon>
        <taxon>Candidatus Methanophaga</taxon>
    </lineage>
</organism>
<evidence type="ECO:0000313" key="3">
    <source>
        <dbReference type="EMBL" id="QNO57726.1"/>
    </source>
</evidence>
<reference evidence="3" key="1">
    <citation type="submission" date="2020-06" db="EMBL/GenBank/DDBJ databases">
        <title>Unique genomic features of the anaerobic methanotrophic archaea.</title>
        <authorList>
            <person name="Chadwick G.L."/>
            <person name="Skennerton C.T."/>
            <person name="Laso-Perez R."/>
            <person name="Leu A.O."/>
            <person name="Speth D.R."/>
            <person name="Yu H."/>
            <person name="Morgan-Lang C."/>
            <person name="Hatzenpichler R."/>
            <person name="Goudeau D."/>
            <person name="Malmstrom R."/>
            <person name="Brazelton W.J."/>
            <person name="Woyke T."/>
            <person name="Hallam S.J."/>
            <person name="Tyson G.W."/>
            <person name="Wegener G."/>
            <person name="Boetius A."/>
            <person name="Orphan V."/>
        </authorList>
    </citation>
    <scope>NUCLEOTIDE SEQUENCE</scope>
</reference>
<feature type="domain" description="Leucine-binding protein" evidence="2">
    <location>
        <begin position="32"/>
        <end position="373"/>
    </location>
</feature>
<dbReference type="PANTHER" id="PTHR30483">
    <property type="entry name" value="LEUCINE-SPECIFIC-BINDING PROTEIN"/>
    <property type="match status" value="1"/>
</dbReference>
<accession>A0A7G9ZBU2</accession>
<dbReference type="SUPFAM" id="SSF53822">
    <property type="entry name" value="Periplasmic binding protein-like I"/>
    <property type="match status" value="1"/>
</dbReference>
<dbReference type="Gene3D" id="3.40.50.2300">
    <property type="match status" value="3"/>
</dbReference>
<dbReference type="PANTHER" id="PTHR30483:SF6">
    <property type="entry name" value="PERIPLASMIC BINDING PROTEIN OF ABC TRANSPORTER FOR NATURAL AMINO ACIDS"/>
    <property type="match status" value="1"/>
</dbReference>
<dbReference type="EMBL" id="MT631700">
    <property type="protein sequence ID" value="QNO57726.1"/>
    <property type="molecule type" value="Genomic_DNA"/>
</dbReference>
<dbReference type="AlphaFoldDB" id="A0A7G9ZBU2"/>
<name>A0A7G9ZBU2_9EURY</name>
<evidence type="ECO:0000256" key="1">
    <source>
        <dbReference type="ARBA" id="ARBA00022729"/>
    </source>
</evidence>
<sequence length="437" mass="48248">MKYGILIAVLAVSLLVAGCVEQPKETQQGVEEIRIGVVAPLTGGASTTGTDMWQAAVLAADEINAQGGVLVNGTYLKVKLFKGDTETSREGGVKAVTKLITNDEVDLLIGGFSSGITYADQVVAAEHKVPFIITGASSPIITRRDDIDTSYFFHHCPTTDDYPDSTLLFVDEIVKPLIDERYNFPENRTLRLGVIYQDSKYGEGVYDGIKKAIEEHNLNMEIVSVEKFKMSETDFRTPLTVMKAANPDVVYPAAFLNEQALIVSQGRRDVGLDTIYLSVECNDDSDYYTGVERGGEYSIQESRFGPYVIPTGPISSAVVKFKADFENKWGAPPSMMGASTYEGVYIAAEAIKNLGGTLDKEKIKASLAELEIPQIIEVMQNEVITFSPDYRESKFDLYMEQLIWNETVGETRPKIVWPDSVKETEFVLPDWYKPGSS</sequence>
<dbReference type="InterPro" id="IPR028082">
    <property type="entry name" value="Peripla_BP_I"/>
</dbReference>
<protein>
    <recommendedName>
        <fullName evidence="2">Leucine-binding protein domain-containing protein</fullName>
    </recommendedName>
</protein>
<dbReference type="Pfam" id="PF13458">
    <property type="entry name" value="Peripla_BP_6"/>
    <property type="match status" value="1"/>
</dbReference>
<dbReference type="PROSITE" id="PS51257">
    <property type="entry name" value="PROKAR_LIPOPROTEIN"/>
    <property type="match status" value="1"/>
</dbReference>
<gene>
    <name evidence="3" type="ORF">GBAFDLPJ_00020</name>
</gene>
<evidence type="ECO:0000259" key="2">
    <source>
        <dbReference type="Pfam" id="PF13458"/>
    </source>
</evidence>
<dbReference type="InterPro" id="IPR051010">
    <property type="entry name" value="BCAA_transport"/>
</dbReference>